<evidence type="ECO:0000256" key="4">
    <source>
        <dbReference type="ARBA" id="ARBA00023163"/>
    </source>
</evidence>
<dbReference type="Proteomes" id="UP000199670">
    <property type="component" value="Unassembled WGS sequence"/>
</dbReference>
<dbReference type="InterPro" id="IPR007627">
    <property type="entry name" value="RNA_pol_sigma70_r2"/>
</dbReference>
<evidence type="ECO:0000313" key="7">
    <source>
        <dbReference type="EMBL" id="SCB86288.1"/>
    </source>
</evidence>
<evidence type="ECO:0000256" key="2">
    <source>
        <dbReference type="ARBA" id="ARBA00023015"/>
    </source>
</evidence>
<dbReference type="PANTHER" id="PTHR43133:SF51">
    <property type="entry name" value="RNA POLYMERASE SIGMA FACTOR"/>
    <property type="match status" value="1"/>
</dbReference>
<dbReference type="PANTHER" id="PTHR43133">
    <property type="entry name" value="RNA POLYMERASE ECF-TYPE SIGMA FACTO"/>
    <property type="match status" value="1"/>
</dbReference>
<dbReference type="STRING" id="1798182.GA0061081_102110"/>
<evidence type="ECO:0000259" key="5">
    <source>
        <dbReference type="Pfam" id="PF04542"/>
    </source>
</evidence>
<evidence type="ECO:0000256" key="1">
    <source>
        <dbReference type="ARBA" id="ARBA00010641"/>
    </source>
</evidence>
<sequence>MNKIDENLIVLARSGDQVALLKLLEICQPDLNRFSRKVCSNAEDAEDAVQVALWILYKKIEVLRTISALSSWLFRIIERECYRIFRSNKKNFHMAPNEVEQLYEANYISSSEQSVLKIDLSRAIISLPGTYRTVLILRDINELTAPEVADILGLSIEAVKSRLHRARNIVRKKLELSGHFS</sequence>
<evidence type="ECO:0000256" key="3">
    <source>
        <dbReference type="ARBA" id="ARBA00023082"/>
    </source>
</evidence>
<dbReference type="GO" id="GO:0016987">
    <property type="term" value="F:sigma factor activity"/>
    <property type="evidence" value="ECO:0007669"/>
    <property type="project" value="UniProtKB-KW"/>
</dbReference>
<dbReference type="InterPro" id="IPR039425">
    <property type="entry name" value="RNA_pol_sigma-70-like"/>
</dbReference>
<dbReference type="GO" id="GO:0003677">
    <property type="term" value="F:DNA binding"/>
    <property type="evidence" value="ECO:0007669"/>
    <property type="project" value="InterPro"/>
</dbReference>
<dbReference type="InterPro" id="IPR013249">
    <property type="entry name" value="RNA_pol_sigma70_r4_t2"/>
</dbReference>
<name>A0A1C3ZVA2_9GAMM</name>
<dbReference type="EMBL" id="FMAQ01000002">
    <property type="protein sequence ID" value="SCB86288.1"/>
    <property type="molecule type" value="Genomic_DNA"/>
</dbReference>
<dbReference type="AlphaFoldDB" id="A0A1C3ZVA2"/>
<dbReference type="InterPro" id="IPR014284">
    <property type="entry name" value="RNA_pol_sigma-70_dom"/>
</dbReference>
<keyword evidence="3" id="KW-0731">Sigma factor</keyword>
<dbReference type="CDD" id="cd06171">
    <property type="entry name" value="Sigma70_r4"/>
    <property type="match status" value="1"/>
</dbReference>
<dbReference type="GO" id="GO:0006352">
    <property type="term" value="P:DNA-templated transcription initiation"/>
    <property type="evidence" value="ECO:0007669"/>
    <property type="project" value="InterPro"/>
</dbReference>
<gene>
    <name evidence="7" type="ORF">GA0061081_102110</name>
</gene>
<evidence type="ECO:0000313" key="8">
    <source>
        <dbReference type="Proteomes" id="UP000199670"/>
    </source>
</evidence>
<dbReference type="InterPro" id="IPR013325">
    <property type="entry name" value="RNA_pol_sigma_r2"/>
</dbReference>
<dbReference type="Gene3D" id="1.10.1740.10">
    <property type="match status" value="1"/>
</dbReference>
<proteinExistence type="inferred from homology"/>
<protein>
    <submittedName>
        <fullName evidence="7">RNA polymerase sigma factor, sigma-70 family</fullName>
    </submittedName>
</protein>
<dbReference type="RefSeq" id="WP_085246544.1">
    <property type="nucleotide sequence ID" value="NZ_FMAQ01000002.1"/>
</dbReference>
<keyword evidence="4" id="KW-0804">Transcription</keyword>
<dbReference type="Gene3D" id="1.10.10.10">
    <property type="entry name" value="Winged helix-like DNA-binding domain superfamily/Winged helix DNA-binding domain"/>
    <property type="match status" value="1"/>
</dbReference>
<dbReference type="SUPFAM" id="SSF88659">
    <property type="entry name" value="Sigma3 and sigma4 domains of RNA polymerase sigma factors"/>
    <property type="match status" value="1"/>
</dbReference>
<dbReference type="NCBIfam" id="TIGR02937">
    <property type="entry name" value="sigma70-ECF"/>
    <property type="match status" value="1"/>
</dbReference>
<reference evidence="8" key="1">
    <citation type="submission" date="2016-08" db="EMBL/GenBank/DDBJ databases">
        <authorList>
            <person name="Varghese N."/>
            <person name="Submissions Spin"/>
        </authorList>
    </citation>
    <scope>NUCLEOTIDE SEQUENCE [LARGE SCALE GENOMIC DNA]</scope>
    <source>
        <strain evidence="8">R-53248</strain>
    </source>
</reference>
<comment type="similarity">
    <text evidence="1">Belongs to the sigma-70 factor family. ECF subfamily.</text>
</comment>
<feature type="domain" description="RNA polymerase sigma factor 70 region 4 type 2" evidence="6">
    <location>
        <begin position="120"/>
        <end position="167"/>
    </location>
</feature>
<feature type="domain" description="RNA polymerase sigma-70 region 2" evidence="5">
    <location>
        <begin position="25"/>
        <end position="90"/>
    </location>
</feature>
<evidence type="ECO:0000259" key="6">
    <source>
        <dbReference type="Pfam" id="PF08281"/>
    </source>
</evidence>
<dbReference type="SUPFAM" id="SSF88946">
    <property type="entry name" value="Sigma2 domain of RNA polymerase sigma factors"/>
    <property type="match status" value="1"/>
</dbReference>
<dbReference type="OrthoDB" id="9803470at2"/>
<organism evidence="7 8">
    <name type="scientific">Gilliamella bombicola</name>
    <dbReference type="NCBI Taxonomy" id="1798182"/>
    <lineage>
        <taxon>Bacteria</taxon>
        <taxon>Pseudomonadati</taxon>
        <taxon>Pseudomonadota</taxon>
        <taxon>Gammaproteobacteria</taxon>
        <taxon>Orbales</taxon>
        <taxon>Orbaceae</taxon>
        <taxon>Gilliamella</taxon>
    </lineage>
</organism>
<keyword evidence="2" id="KW-0805">Transcription regulation</keyword>
<dbReference type="Pfam" id="PF04542">
    <property type="entry name" value="Sigma70_r2"/>
    <property type="match status" value="1"/>
</dbReference>
<accession>A0A1C3ZVA2</accession>
<keyword evidence="8" id="KW-1185">Reference proteome</keyword>
<dbReference type="InterPro" id="IPR013324">
    <property type="entry name" value="RNA_pol_sigma_r3/r4-like"/>
</dbReference>
<dbReference type="Pfam" id="PF08281">
    <property type="entry name" value="Sigma70_r4_2"/>
    <property type="match status" value="1"/>
</dbReference>
<dbReference type="InterPro" id="IPR036388">
    <property type="entry name" value="WH-like_DNA-bd_sf"/>
</dbReference>